<dbReference type="SMART" id="SM00262">
    <property type="entry name" value="GEL"/>
    <property type="match status" value="6"/>
</dbReference>
<dbReference type="CDD" id="cd11289">
    <property type="entry name" value="gelsolin_S2_like"/>
    <property type="match status" value="1"/>
</dbReference>
<evidence type="ECO:0000256" key="4">
    <source>
        <dbReference type="ARBA" id="ARBA00022737"/>
    </source>
</evidence>
<dbReference type="InterPro" id="IPR029006">
    <property type="entry name" value="ADF-H/Gelsolin-like_dom_sf"/>
</dbReference>
<dbReference type="Pfam" id="PF03031">
    <property type="entry name" value="NIF"/>
    <property type="match status" value="1"/>
</dbReference>
<feature type="active site" description="4-aspartylphosphate intermediate" evidence="12">
    <location>
        <position position="83"/>
    </location>
</feature>
<dbReference type="CDD" id="cd07521">
    <property type="entry name" value="HAD_FCP1-like"/>
    <property type="match status" value="1"/>
</dbReference>
<dbReference type="GO" id="GO:0008420">
    <property type="term" value="F:RNA polymerase II CTD heptapeptide repeat phosphatase activity"/>
    <property type="evidence" value="ECO:0007669"/>
    <property type="project" value="InterPro"/>
</dbReference>
<dbReference type="GO" id="GO:0051016">
    <property type="term" value="P:barbed-end actin filament capping"/>
    <property type="evidence" value="ECO:0007669"/>
    <property type="project" value="TreeGrafter"/>
</dbReference>
<dbReference type="CDD" id="cd11292">
    <property type="entry name" value="gelsolin_S3_like"/>
    <property type="match status" value="1"/>
</dbReference>
<dbReference type="Gene3D" id="3.40.50.1000">
    <property type="entry name" value="HAD superfamily/HAD-like"/>
    <property type="match status" value="1"/>
</dbReference>
<evidence type="ECO:0000256" key="1">
    <source>
        <dbReference type="ARBA" id="ARBA00008418"/>
    </source>
</evidence>
<evidence type="ECO:0000256" key="8">
    <source>
        <dbReference type="ARBA" id="ARBA00047761"/>
    </source>
</evidence>
<evidence type="ECO:0000256" key="6">
    <source>
        <dbReference type="ARBA" id="ARBA00022912"/>
    </source>
</evidence>
<dbReference type="SFLD" id="SFLDS00003">
    <property type="entry name" value="Haloacid_Dehalogenase"/>
    <property type="match status" value="1"/>
</dbReference>
<dbReference type="Proteomes" id="UP000710432">
    <property type="component" value="Unassembled WGS sequence"/>
</dbReference>
<feature type="compositionally biased region" description="Low complexity" evidence="14">
    <location>
        <begin position="1155"/>
        <end position="1165"/>
    </location>
</feature>
<evidence type="ECO:0000256" key="13">
    <source>
        <dbReference type="PIRSR" id="PIRSR640078-3"/>
    </source>
</evidence>
<dbReference type="SUPFAM" id="SSF55753">
    <property type="entry name" value="Actin depolymerizing proteins"/>
    <property type="match status" value="4"/>
</dbReference>
<dbReference type="GO" id="GO:0051015">
    <property type="term" value="F:actin filament binding"/>
    <property type="evidence" value="ECO:0007669"/>
    <property type="project" value="InterPro"/>
</dbReference>
<dbReference type="GO" id="GO:0008154">
    <property type="term" value="P:actin polymerization or depolymerization"/>
    <property type="evidence" value="ECO:0007669"/>
    <property type="project" value="TreeGrafter"/>
</dbReference>
<feature type="site" description="Transition state stabilizer" evidence="13">
    <location>
        <position position="192"/>
    </location>
</feature>
<evidence type="ECO:0000256" key="3">
    <source>
        <dbReference type="ARBA" id="ARBA00022467"/>
    </source>
</evidence>
<reference evidence="17" key="1">
    <citation type="submission" date="2020-03" db="EMBL/GenBank/DDBJ databases">
        <title>Studies in the Genomics of Life Span.</title>
        <authorList>
            <person name="Glass D."/>
        </authorList>
    </citation>
    <scope>NUCLEOTIDE SEQUENCE</scope>
    <source>
        <strain evidence="17">LTLLF</strain>
        <tissue evidence="17">Muscle</tissue>
    </source>
</reference>
<dbReference type="SUPFAM" id="SSF47050">
    <property type="entry name" value="VHP, Villin headpiece domain"/>
    <property type="match status" value="1"/>
</dbReference>
<evidence type="ECO:0000256" key="5">
    <source>
        <dbReference type="ARBA" id="ARBA00022801"/>
    </source>
</evidence>
<dbReference type="SUPFAM" id="SSF82754">
    <property type="entry name" value="C-terminal, gelsolin-like domain of Sec23/24"/>
    <property type="match status" value="2"/>
</dbReference>
<dbReference type="PRINTS" id="PR00597">
    <property type="entry name" value="GELSOLIN"/>
</dbReference>
<comment type="subunit">
    <text evidence="11">Monomer. Interacts with REST.</text>
</comment>
<evidence type="ECO:0000313" key="18">
    <source>
        <dbReference type="Proteomes" id="UP000710432"/>
    </source>
</evidence>
<feature type="active site" description="Proton donor" evidence="12">
    <location>
        <position position="85"/>
    </location>
</feature>
<keyword evidence="3" id="KW-0117">Actin capping</keyword>
<dbReference type="FunFam" id="3.40.20.10:FF:000005">
    <property type="entry name" value="Gelsolin"/>
    <property type="match status" value="1"/>
</dbReference>
<dbReference type="GO" id="GO:0005546">
    <property type="term" value="F:phosphatidylinositol-4,5-bisphosphate binding"/>
    <property type="evidence" value="ECO:0007669"/>
    <property type="project" value="TreeGrafter"/>
</dbReference>
<dbReference type="InterPro" id="IPR040078">
    <property type="entry name" value="RNA_Pol_CTD_Phosphatase"/>
</dbReference>
<dbReference type="CDD" id="cd11288">
    <property type="entry name" value="gelsolin_S5_like"/>
    <property type="match status" value="1"/>
</dbReference>
<dbReference type="GO" id="GO:0015629">
    <property type="term" value="C:actin cytoskeleton"/>
    <property type="evidence" value="ECO:0007669"/>
    <property type="project" value="TreeGrafter"/>
</dbReference>
<dbReference type="InterPro" id="IPR036886">
    <property type="entry name" value="Villin_headpiece_dom_sf"/>
</dbReference>
<dbReference type="InterPro" id="IPR023214">
    <property type="entry name" value="HAD_sf"/>
</dbReference>
<dbReference type="CDD" id="cd11293">
    <property type="entry name" value="gelsolin_S4_like"/>
    <property type="match status" value="1"/>
</dbReference>
<proteinExistence type="inferred from homology"/>
<evidence type="ECO:0000256" key="2">
    <source>
        <dbReference type="ARBA" id="ARBA00013081"/>
    </source>
</evidence>
<dbReference type="InterPro" id="IPR011948">
    <property type="entry name" value="Dullard_phosphatase"/>
</dbReference>
<evidence type="ECO:0000256" key="9">
    <source>
        <dbReference type="ARBA" id="ARBA00048336"/>
    </source>
</evidence>
<dbReference type="CDD" id="cd11291">
    <property type="entry name" value="gelsolin_S6_like"/>
    <property type="match status" value="1"/>
</dbReference>
<dbReference type="SMART" id="SM00153">
    <property type="entry name" value="VHP"/>
    <property type="match status" value="1"/>
</dbReference>
<comment type="similarity">
    <text evidence="1">Belongs to the villin/gelsolin family.</text>
</comment>
<evidence type="ECO:0000256" key="11">
    <source>
        <dbReference type="ARBA" id="ARBA00062169"/>
    </source>
</evidence>
<evidence type="ECO:0000256" key="14">
    <source>
        <dbReference type="SAM" id="MobiDB-lite"/>
    </source>
</evidence>
<dbReference type="InterPro" id="IPR036412">
    <property type="entry name" value="HAD-like_sf"/>
</dbReference>
<dbReference type="GO" id="GO:0005737">
    <property type="term" value="C:cytoplasm"/>
    <property type="evidence" value="ECO:0007669"/>
    <property type="project" value="TreeGrafter"/>
</dbReference>
<dbReference type="EC" id="3.1.3.16" evidence="2"/>
<comment type="catalytic activity">
    <reaction evidence="9">
        <text>O-phospho-L-threonyl-[protein] + H2O = L-threonyl-[protein] + phosphate</text>
        <dbReference type="Rhea" id="RHEA:47004"/>
        <dbReference type="Rhea" id="RHEA-COMP:11060"/>
        <dbReference type="Rhea" id="RHEA-COMP:11605"/>
        <dbReference type="ChEBI" id="CHEBI:15377"/>
        <dbReference type="ChEBI" id="CHEBI:30013"/>
        <dbReference type="ChEBI" id="CHEBI:43474"/>
        <dbReference type="ChEBI" id="CHEBI:61977"/>
        <dbReference type="EC" id="3.1.3.16"/>
    </reaction>
</comment>
<dbReference type="AlphaFoldDB" id="A0A8J6GLR1"/>
<comment type="function">
    <text evidence="10">Preferentially catalyzes the dephosphorylation of 'Ser-5' within the tandem 7 residue repeats in the C-terminal domain (CTD) of the largest RNA polymerase II subunit POLR2A. Negatively regulates RNA polymerase II transcription, possibly by controlling the transition from initiation/capping to processive transcript elongation. Recruited by REST to neuronal genes that contain RE-1 elements, leading to neuronal gene silencing in non-neuronal cells.</text>
</comment>
<dbReference type="Pfam" id="PF00626">
    <property type="entry name" value="Gelsolin"/>
    <property type="match status" value="6"/>
</dbReference>
<keyword evidence="4" id="KW-0677">Repeat</keyword>
<dbReference type="PROSITE" id="PS51089">
    <property type="entry name" value="HP"/>
    <property type="match status" value="1"/>
</dbReference>
<protein>
    <recommendedName>
        <fullName evidence="2">protein-serine/threonine phosphatase</fullName>
        <ecNumber evidence="2">3.1.3.16</ecNumber>
    </recommendedName>
</protein>
<organism evidence="17 18">
    <name type="scientific">Microtus ochrogaster</name>
    <name type="common">Prairie vole</name>
    <dbReference type="NCBI Taxonomy" id="79684"/>
    <lineage>
        <taxon>Eukaryota</taxon>
        <taxon>Metazoa</taxon>
        <taxon>Chordata</taxon>
        <taxon>Craniata</taxon>
        <taxon>Vertebrata</taxon>
        <taxon>Euteleostomi</taxon>
        <taxon>Mammalia</taxon>
        <taxon>Eutheria</taxon>
        <taxon>Euarchontoglires</taxon>
        <taxon>Glires</taxon>
        <taxon>Rodentia</taxon>
        <taxon>Myomorpha</taxon>
        <taxon>Muroidea</taxon>
        <taxon>Cricetidae</taxon>
        <taxon>Arvicolinae</taxon>
        <taxon>Microtus</taxon>
    </lineage>
</organism>
<dbReference type="SFLD" id="SFLDG01124">
    <property type="entry name" value="C0.1:_RNA_Pol_CTD_Phosphatase"/>
    <property type="match status" value="1"/>
</dbReference>
<dbReference type="PROSITE" id="PS50969">
    <property type="entry name" value="FCP1"/>
    <property type="match status" value="1"/>
</dbReference>
<evidence type="ECO:0000259" key="15">
    <source>
        <dbReference type="PROSITE" id="PS50969"/>
    </source>
</evidence>
<dbReference type="InterPro" id="IPR007122">
    <property type="entry name" value="Villin/Gelsolin"/>
</dbReference>
<evidence type="ECO:0000256" key="7">
    <source>
        <dbReference type="ARBA" id="ARBA00023203"/>
    </source>
</evidence>
<evidence type="ECO:0000259" key="16">
    <source>
        <dbReference type="PROSITE" id="PS51089"/>
    </source>
</evidence>
<dbReference type="Pfam" id="PF02209">
    <property type="entry name" value="VHP"/>
    <property type="match status" value="1"/>
</dbReference>
<keyword evidence="6" id="KW-0904">Protein phosphatase</keyword>
<dbReference type="FunFam" id="3.40.20.10:FF:000001">
    <property type="entry name" value="Gelsolin"/>
    <property type="match status" value="1"/>
</dbReference>
<evidence type="ECO:0000256" key="10">
    <source>
        <dbReference type="ARBA" id="ARBA00057890"/>
    </source>
</evidence>
<keyword evidence="7" id="KW-0009">Actin-binding</keyword>
<dbReference type="InterPro" id="IPR003128">
    <property type="entry name" value="Villin_headpiece"/>
</dbReference>
<dbReference type="PANTHER" id="PTHR11977:SF30">
    <property type="entry name" value="VILLIN-LIKE PROTEIN"/>
    <property type="match status" value="1"/>
</dbReference>
<feature type="domain" description="HP" evidence="16">
    <location>
        <begin position="1165"/>
        <end position="1231"/>
    </location>
</feature>
<evidence type="ECO:0000313" key="17">
    <source>
        <dbReference type="EMBL" id="KAH0513166.1"/>
    </source>
</evidence>
<feature type="site" description="Transition state stabilizer" evidence="13">
    <location>
        <position position="139"/>
    </location>
</feature>
<keyword evidence="5" id="KW-0378">Hydrolase</keyword>
<dbReference type="GO" id="GO:2000134">
    <property type="term" value="P:negative regulation of G1/S transition of mitotic cell cycle"/>
    <property type="evidence" value="ECO:0007669"/>
    <property type="project" value="UniProtKB-ARBA"/>
</dbReference>
<evidence type="ECO:0000256" key="12">
    <source>
        <dbReference type="PIRSR" id="PIRSR640078-1"/>
    </source>
</evidence>
<dbReference type="FunFam" id="3.40.50.1000:FF:000013">
    <property type="entry name" value="Carboxy-terminal domain RNA polymerase II polypeptide A small"/>
    <property type="match status" value="1"/>
</dbReference>
<sequence length="1231" mass="138039">MPPSPVLRITLCVVNQLSTTEISPIQSHFAPLNDDLKENSSTIGRGVTSTACSACGTEDKPPAKYLLPEVTVLDYGKKCVVIDLDETLVHSSFKPISNADFIVPVEIDGTIHQVYVLKRPHVDEFLQRMGQLFECVLFTASLAKVDFWHFRLHRDSCFQYADPVADLLDRWGVFRARLFRESCVFHRGNYVKDLSRLGRELSKVIIVDNSPASYIFHPENAVPVQSWFDDMTDTELLDLIPFFEGLSREDDVYGMLHRLCSRCECQPVACAGPRSLFRSLLVTLVVPTRFWPCLPRVDFHAEQGPDENLRSSVTCASCCTGVTGLSLEKGGNGLKFQNISGEVSLETGLHFRQVQVLELRMALPLKYRVGSPVLTTANMGCLSYDGKNGKEGAENLKMLPLPERAHGTFFEECCYIILHVPQSPKANRRGSSDLHYWIGKEASAETQGAAVTSVQHLQEVLGEQTVLHRESQGHESDCFHSYFHPGVVYRKGGRASALKHVETNVYNVQRLLHIRGRKHVSATEVTLSWNSFNKGDIFLLDLGKVMIQWNGPKTSISEKSRALALTCSLRDRERGGRAQIGVVEDENKATDLVHIMEAVLGCRSGSMSAAVPSDSVSQQQKANVRLYHVFEKGMDLVVQELATRPLTQDLLQEEGCYLLDQGGFKIYMWQGRKSSPQDKKSAFTRAVGFIQAKGYPSYTNVEVVSDGAESTAFQQLFQTWSKEPDGEKHRVGYKRMQAKLDVSKLHTQPELAAQLRMVDDGSGQVEVWCIQDLQRQPVDPKHHGQLCSGNCYLALYRYKELGRVRYILYLWQGLQTTIEDTKAMNGNAEEMDLMYHGALVQAHVTMGREPPHFLAIFQGQLVVFQGCADNGGKRPPISSTRLFHMQGADSLNTRTMEVPARASSLTSGDIFFLVTTDVCYLWFGKGCNGDQREMARMVVTVFAGNNTEMVLEGREPPHFWEALGGRAPYPSNKRLPEEVSSTQPRLFECSSPSGCLVLTEVVFFDQEDLDKYDVMLLDTCQEIFLWLGEEAGEQRKEAVAWGREYLRTHPAERILDTPIILVKQGHEPATFTGWFVTWDPYRWMNNQSYEEAVEGSLGPASAISEITAEVHNFQLTREPVDNKAGPSTLLAFKSSQESPENDLMLGHKVDGKNPSKSPSEGCSSSAANGSLPRERLMHQAVEDLPQGVDPARKEFYLSDSDFQDIFGKSKEEFYSMAKWKQQQEKKKLGFF</sequence>
<dbReference type="InterPro" id="IPR036180">
    <property type="entry name" value="Gelsolin-like_dom_sf"/>
</dbReference>
<gene>
    <name evidence="17" type="ORF">LTLLF_141475</name>
</gene>
<feature type="domain" description="FCP1 homology" evidence="15">
    <location>
        <begin position="73"/>
        <end position="246"/>
    </location>
</feature>
<feature type="region of interest" description="Disordered" evidence="14">
    <location>
        <begin position="1134"/>
        <end position="1171"/>
    </location>
</feature>
<name>A0A8J6GLR1_MICOH</name>
<comment type="catalytic activity">
    <reaction evidence="8">
        <text>O-phospho-L-seryl-[protein] + H2O = L-seryl-[protein] + phosphate</text>
        <dbReference type="Rhea" id="RHEA:20629"/>
        <dbReference type="Rhea" id="RHEA-COMP:9863"/>
        <dbReference type="Rhea" id="RHEA-COMP:11604"/>
        <dbReference type="ChEBI" id="CHEBI:15377"/>
        <dbReference type="ChEBI" id="CHEBI:29999"/>
        <dbReference type="ChEBI" id="CHEBI:43474"/>
        <dbReference type="ChEBI" id="CHEBI:83421"/>
        <dbReference type="EC" id="3.1.3.16"/>
    </reaction>
</comment>
<dbReference type="SUPFAM" id="SSF56784">
    <property type="entry name" value="HAD-like"/>
    <property type="match status" value="1"/>
</dbReference>
<dbReference type="InterPro" id="IPR004274">
    <property type="entry name" value="FCP1_dom"/>
</dbReference>
<comment type="caution">
    <text evidence="17">The sequence shown here is derived from an EMBL/GenBank/DDBJ whole genome shotgun (WGS) entry which is preliminary data.</text>
</comment>
<dbReference type="Gene3D" id="1.10.950.10">
    <property type="entry name" value="Villin headpiece domain"/>
    <property type="match status" value="1"/>
</dbReference>
<dbReference type="PANTHER" id="PTHR11977">
    <property type="entry name" value="VILLIN"/>
    <property type="match status" value="1"/>
</dbReference>
<dbReference type="NCBIfam" id="TIGR02251">
    <property type="entry name" value="HIF-SF_euk"/>
    <property type="match status" value="1"/>
</dbReference>
<dbReference type="EMBL" id="JAATJU010021612">
    <property type="protein sequence ID" value="KAH0513166.1"/>
    <property type="molecule type" value="Genomic_DNA"/>
</dbReference>
<dbReference type="SMART" id="SM00577">
    <property type="entry name" value="CPDc"/>
    <property type="match status" value="1"/>
</dbReference>
<dbReference type="InterPro" id="IPR007123">
    <property type="entry name" value="Gelsolin-like_dom"/>
</dbReference>
<dbReference type="Gene3D" id="3.40.20.10">
    <property type="entry name" value="Severin"/>
    <property type="match status" value="6"/>
</dbReference>
<dbReference type="GO" id="GO:0051014">
    <property type="term" value="P:actin filament severing"/>
    <property type="evidence" value="ECO:0007669"/>
    <property type="project" value="TreeGrafter"/>
</dbReference>
<accession>A0A8J6GLR1</accession>